<sequence>MMGLHNKGEAAEERWVACELHTHTYHSDGRHTLRELALSAAALKLDWIALTDHNTTSGLLHKEEAEHESGISIENGLEWTTFYGHMLVLGLPSGSYADWRMLGVNDLAQGLREVKALGALAGLAHPYRVGSPMCTGCYWEYEIEDWSDIDFIEVWSGTFPAVKTSNQRAFALWTEALNRGYRIAATCGRDWHDSAPDAVEREPVAVTYIAGDTPVSGIARGAVAVSMGPLMTITASGEGGETGIGGVMKLMERSKTIDVSVQLDFGRRAACWSLPEQTLEVKLVGNEGVIQSIALPSGVRETSVSLDASALSWLRAELYGTMNVCWTMIAFTNAIYIEI</sequence>
<comment type="caution">
    <text evidence="2">The sequence shown here is derived from an EMBL/GenBank/DDBJ whole genome shotgun (WGS) entry which is preliminary data.</text>
</comment>
<keyword evidence="3" id="KW-1185">Reference proteome</keyword>
<dbReference type="PANTHER" id="PTHR42924">
    <property type="entry name" value="EXONUCLEASE"/>
    <property type="match status" value="1"/>
</dbReference>
<evidence type="ECO:0000313" key="3">
    <source>
        <dbReference type="Proteomes" id="UP001597180"/>
    </source>
</evidence>
<dbReference type="EMBL" id="JBHTLU010000031">
    <property type="protein sequence ID" value="MFD1222873.1"/>
    <property type="molecule type" value="Genomic_DNA"/>
</dbReference>
<dbReference type="SUPFAM" id="SSF89550">
    <property type="entry name" value="PHP domain-like"/>
    <property type="match status" value="1"/>
</dbReference>
<dbReference type="InterPro" id="IPR003141">
    <property type="entry name" value="Pol/His_phosphatase_N"/>
</dbReference>
<dbReference type="InterPro" id="IPR052018">
    <property type="entry name" value="PHP_domain"/>
</dbReference>
<dbReference type="NCBIfam" id="NF038032">
    <property type="entry name" value="CehA_McbA_metalo"/>
    <property type="match status" value="1"/>
</dbReference>
<evidence type="ECO:0000259" key="1">
    <source>
        <dbReference type="SMART" id="SM00481"/>
    </source>
</evidence>
<dbReference type="RefSeq" id="WP_345588734.1">
    <property type="nucleotide sequence ID" value="NZ_BAABJG010000015.1"/>
</dbReference>
<dbReference type="Pfam" id="PF02811">
    <property type="entry name" value="PHP"/>
    <property type="match status" value="1"/>
</dbReference>
<dbReference type="InterPro" id="IPR004013">
    <property type="entry name" value="PHP_dom"/>
</dbReference>
<gene>
    <name evidence="2" type="ORF">ACFQ4B_22410</name>
</gene>
<dbReference type="Gene3D" id="3.20.20.140">
    <property type="entry name" value="Metal-dependent hydrolases"/>
    <property type="match status" value="1"/>
</dbReference>
<reference evidence="3" key="1">
    <citation type="journal article" date="2019" name="Int. J. Syst. Evol. Microbiol.">
        <title>The Global Catalogue of Microorganisms (GCM) 10K type strain sequencing project: providing services to taxonomists for standard genome sequencing and annotation.</title>
        <authorList>
            <consortium name="The Broad Institute Genomics Platform"/>
            <consortium name="The Broad Institute Genome Sequencing Center for Infectious Disease"/>
            <person name="Wu L."/>
            <person name="Ma J."/>
        </authorList>
    </citation>
    <scope>NUCLEOTIDE SEQUENCE [LARGE SCALE GENOMIC DNA]</scope>
    <source>
        <strain evidence="3">CCUG 53270</strain>
    </source>
</reference>
<accession>A0ABW3UPP0</accession>
<name>A0ABW3UPP0_9BACL</name>
<proteinExistence type="predicted"/>
<protein>
    <submittedName>
        <fullName evidence="2">CehA/McbA family metallohydrolase</fullName>
    </submittedName>
</protein>
<dbReference type="InterPro" id="IPR016195">
    <property type="entry name" value="Pol/histidinol_Pase-like"/>
</dbReference>
<feature type="domain" description="Polymerase/histidinol phosphatase N-terminal" evidence="1">
    <location>
        <begin position="18"/>
        <end position="83"/>
    </location>
</feature>
<dbReference type="Proteomes" id="UP001597180">
    <property type="component" value="Unassembled WGS sequence"/>
</dbReference>
<dbReference type="PANTHER" id="PTHR42924:SF3">
    <property type="entry name" value="POLYMERASE_HISTIDINOL PHOSPHATASE N-TERMINAL DOMAIN-CONTAINING PROTEIN"/>
    <property type="match status" value="1"/>
</dbReference>
<organism evidence="2 3">
    <name type="scientific">Paenibacillus vulneris</name>
    <dbReference type="NCBI Taxonomy" id="1133364"/>
    <lineage>
        <taxon>Bacteria</taxon>
        <taxon>Bacillati</taxon>
        <taxon>Bacillota</taxon>
        <taxon>Bacilli</taxon>
        <taxon>Bacillales</taxon>
        <taxon>Paenibacillaceae</taxon>
        <taxon>Paenibacillus</taxon>
    </lineage>
</organism>
<evidence type="ECO:0000313" key="2">
    <source>
        <dbReference type="EMBL" id="MFD1222873.1"/>
    </source>
</evidence>
<dbReference type="SMART" id="SM00481">
    <property type="entry name" value="POLIIIAc"/>
    <property type="match status" value="1"/>
</dbReference>